<keyword evidence="6" id="KW-1185">Reference proteome</keyword>
<feature type="signal peptide" evidence="3">
    <location>
        <begin position="1"/>
        <end position="24"/>
    </location>
</feature>
<dbReference type="InterPro" id="IPR001119">
    <property type="entry name" value="SLH_dom"/>
</dbReference>
<evidence type="ECO:0000313" key="5">
    <source>
        <dbReference type="EMBL" id="SDI02995.1"/>
    </source>
</evidence>
<feature type="chain" id="PRO_5039560708" evidence="3">
    <location>
        <begin position="25"/>
        <end position="1221"/>
    </location>
</feature>
<reference evidence="5 6" key="1">
    <citation type="submission" date="2016-10" db="EMBL/GenBank/DDBJ databases">
        <authorList>
            <person name="de Groot N.N."/>
        </authorList>
    </citation>
    <scope>NUCLEOTIDE SEQUENCE [LARGE SCALE GENOMIC DNA]</scope>
    <source>
        <strain evidence="5 6">DSM 21632</strain>
    </source>
</reference>
<sequence length="1221" mass="134347">MAYQPKSYRKFLATSLSAAVVASAAPAVVQQDAQAAESFTDVSNDYWASEEIQRLSDQGVINGYPDGTYAPGAEIKRGQVAELLVRAFDLEVDENASAPFEDLTDDSYYTPYAAAVKEAGLIKGREDNTVFAGGMDLSRQQMATILVRAFDLEDKGEDPGVVDIDEANASHKENIEILAQYGITNTADGKFRPGETVNRAQFAVFLDRALEVAEPTEIAGVSALTEDGHVLQVDFTSPYREELDRSDIRIFESASLERVGVESVELASDGMSAEIVLYDDEDNYEIERLTEYTIQLGDLEDTFVRPAYLDDDDYARVTEVDSEEREIEVTYGDSDNPEAESVTLDVPEDFELNFQEALGQEIRVWFDSDDVVQDFELITHEDVVYDAIEVNKDDEIETVDEGTKYDLAEDVVFIVNDEAGSDDGEVVAEGQDEVADLIDEEYDYAKIIFDDNGDVARVYAYDLEEDPVLVEEVDGNYILGQDDNELDLEDYIIVKDGKQISIDDIEEGDLVFFNEDAYDGDGFAVVYNNTVTGEIENVFEDSFEIDGERYDYVSDDEVRAKYLDEDGDFEDLDEDEAQELQAGGEVTLYLNHKGDLVYVTGNTEEVASNDNHLYLQDGVTPYFDNLDNDRVEIEGVNADGDSSLYDFALSQLDEITVIDGDSETEFRVNRDFPGDDSDDPEEVDEFVFAKSFTDNETFDTDIDNRENASFILAVNDDESYAEVVVDLDEYLEENEDNDRVRNILNVIEDDDGNVTELEFNQNSQVLESAIDEDDSFADGYRLQDSTVVYDVSDADDYSDPDTDDVDVTTWGELKEDGVDIGAEEAVIYYDEDGNVTHIVAYEDTVANEEDVYALITDVAVSDGDVVRITALVEGEEVTYDVSDSDINVEEGTLDRLTINEAGTVVTDVATDEYYHEGNGIVTDVSVSNNEIEVDGETYELEFTDAVYDATDSDEDDWSAESLRDIEVGDEVSVALTADNSRFAEAVVLWEEDVANEGDDSGSGDDNGSEESLTAPTVSVSDDNLEDGVFDAEEYTEANAEAVDFVIDFEESEVEAGDTITVTVDGFEFATEELASSDLLRGTVTSTLDLYGLDDGEYTVKATVTSGDETSDATGDDNDFDFEIDTEAPTVSEAADGTNDNTTFDVEFSENASGVAVVDEGTGAGVTFDASVNAQAATLNTEDGANDGETIEFTVTDEAGNEVTYTATWNETDSTWGLAIAE</sequence>
<dbReference type="EMBL" id="FNDK01000019">
    <property type="protein sequence ID" value="SDI02995.1"/>
    <property type="molecule type" value="Genomic_DNA"/>
</dbReference>
<dbReference type="STRING" id="568899.SAMN05192534_1193"/>
<feature type="compositionally biased region" description="Acidic residues" evidence="2">
    <location>
        <begin position="995"/>
        <end position="1008"/>
    </location>
</feature>
<evidence type="ECO:0000313" key="6">
    <source>
        <dbReference type="Proteomes" id="UP000199163"/>
    </source>
</evidence>
<dbReference type="PROSITE" id="PS51318">
    <property type="entry name" value="TAT"/>
    <property type="match status" value="1"/>
</dbReference>
<dbReference type="RefSeq" id="WP_091274941.1">
    <property type="nucleotide sequence ID" value="NZ_FNDK01000019.1"/>
</dbReference>
<feature type="domain" description="SLH" evidence="4">
    <location>
        <begin position="35"/>
        <end position="98"/>
    </location>
</feature>
<accession>A0A1G8H8P3</accession>
<evidence type="ECO:0000256" key="1">
    <source>
        <dbReference type="ARBA" id="ARBA00022729"/>
    </source>
</evidence>
<evidence type="ECO:0000259" key="4">
    <source>
        <dbReference type="PROSITE" id="PS51272"/>
    </source>
</evidence>
<feature type="domain" description="SLH" evidence="4">
    <location>
        <begin position="99"/>
        <end position="160"/>
    </location>
</feature>
<feature type="domain" description="SLH" evidence="4">
    <location>
        <begin position="162"/>
        <end position="220"/>
    </location>
</feature>
<feature type="region of interest" description="Disordered" evidence="2">
    <location>
        <begin position="995"/>
        <end position="1023"/>
    </location>
</feature>
<protein>
    <submittedName>
        <fullName evidence="5">S-layer homology domain-containing protein</fullName>
    </submittedName>
</protein>
<gene>
    <name evidence="5" type="ORF">SAMN05192534_1193</name>
</gene>
<evidence type="ECO:0000256" key="3">
    <source>
        <dbReference type="SAM" id="SignalP"/>
    </source>
</evidence>
<evidence type="ECO:0000256" key="2">
    <source>
        <dbReference type="SAM" id="MobiDB-lite"/>
    </source>
</evidence>
<keyword evidence="1 3" id="KW-0732">Signal</keyword>
<dbReference type="InterPro" id="IPR051465">
    <property type="entry name" value="Cell_Envelope_Struct_Comp"/>
</dbReference>
<dbReference type="PANTHER" id="PTHR43308">
    <property type="entry name" value="OUTER MEMBRANE PROTEIN ALPHA-RELATED"/>
    <property type="match status" value="1"/>
</dbReference>
<dbReference type="Pfam" id="PF00395">
    <property type="entry name" value="SLH"/>
    <property type="match status" value="3"/>
</dbReference>
<organism evidence="5 6">
    <name type="scientific">Alteribacillus persepolensis</name>
    <dbReference type="NCBI Taxonomy" id="568899"/>
    <lineage>
        <taxon>Bacteria</taxon>
        <taxon>Bacillati</taxon>
        <taxon>Bacillota</taxon>
        <taxon>Bacilli</taxon>
        <taxon>Bacillales</taxon>
        <taxon>Bacillaceae</taxon>
        <taxon>Alteribacillus</taxon>
    </lineage>
</organism>
<dbReference type="AlphaFoldDB" id="A0A1G8H8P3"/>
<dbReference type="Proteomes" id="UP000199163">
    <property type="component" value="Unassembled WGS sequence"/>
</dbReference>
<name>A0A1G8H8P3_9BACI</name>
<dbReference type="InterPro" id="IPR006311">
    <property type="entry name" value="TAT_signal"/>
</dbReference>
<proteinExistence type="predicted"/>
<dbReference type="PANTHER" id="PTHR43308:SF1">
    <property type="entry name" value="OUTER MEMBRANE PROTEIN ALPHA"/>
    <property type="match status" value="1"/>
</dbReference>
<dbReference type="PROSITE" id="PS51272">
    <property type="entry name" value="SLH"/>
    <property type="match status" value="3"/>
</dbReference>
<dbReference type="OrthoDB" id="2867478at2"/>